<evidence type="ECO:0000313" key="3">
    <source>
        <dbReference type="EMBL" id="SFK14777.1"/>
    </source>
</evidence>
<keyword evidence="2" id="KW-1133">Transmembrane helix</keyword>
<dbReference type="RefSeq" id="WP_066598914.1">
    <property type="nucleotide sequence ID" value="NZ_FORY01000040.1"/>
</dbReference>
<name>A0A1I3X649_9RHOB</name>
<dbReference type="GeneID" id="98667075"/>
<organism evidence="3 4">
    <name type="scientific">Celeribacter halophilus</name>
    <dbReference type="NCBI Taxonomy" id="576117"/>
    <lineage>
        <taxon>Bacteria</taxon>
        <taxon>Pseudomonadati</taxon>
        <taxon>Pseudomonadota</taxon>
        <taxon>Alphaproteobacteria</taxon>
        <taxon>Rhodobacterales</taxon>
        <taxon>Roseobacteraceae</taxon>
        <taxon>Celeribacter</taxon>
    </lineage>
</organism>
<dbReference type="Pfam" id="PF10947">
    <property type="entry name" value="DUF2628"/>
    <property type="match status" value="1"/>
</dbReference>
<proteinExistence type="predicted"/>
<evidence type="ECO:0000256" key="1">
    <source>
        <dbReference type="SAM" id="Coils"/>
    </source>
</evidence>
<protein>
    <recommendedName>
        <fullName evidence="5">DUF2628 domain-containing protein</fullName>
    </recommendedName>
</protein>
<evidence type="ECO:0000313" key="4">
    <source>
        <dbReference type="Proteomes" id="UP000183299"/>
    </source>
</evidence>
<keyword evidence="2" id="KW-0812">Transmembrane</keyword>
<feature type="coiled-coil region" evidence="1">
    <location>
        <begin position="4"/>
        <end position="31"/>
    </location>
</feature>
<evidence type="ECO:0000256" key="2">
    <source>
        <dbReference type="SAM" id="Phobius"/>
    </source>
</evidence>
<accession>A0A1I3X649</accession>
<dbReference type="OrthoDB" id="7868970at2"/>
<keyword evidence="1" id="KW-0175">Coiled coil</keyword>
<feature type="transmembrane region" description="Helical" evidence="2">
    <location>
        <begin position="56"/>
        <end position="77"/>
    </location>
</feature>
<reference evidence="3 4" key="1">
    <citation type="submission" date="2016-10" db="EMBL/GenBank/DDBJ databases">
        <authorList>
            <person name="de Groot N.N."/>
        </authorList>
    </citation>
    <scope>NUCLEOTIDE SEQUENCE [LARGE SCALE GENOMIC DNA]</scope>
    <source>
        <strain evidence="3 4">CGMCC 1.8891</strain>
    </source>
</reference>
<dbReference type="STRING" id="576117.SAMN04488138_1409"/>
<sequence>MKDGNEMQESIAAKLAQAEQLQKQYNESTKASWFWALLFGPIYFAVHGFWGRAVIVLVLNFAIIGFIVAPFMAYPAWRARAEKKAQNAIQTAALMRG</sequence>
<dbReference type="EMBL" id="FORY01000040">
    <property type="protein sequence ID" value="SFK14777.1"/>
    <property type="molecule type" value="Genomic_DNA"/>
</dbReference>
<gene>
    <name evidence="3" type="ORF">SAMN04488138_1409</name>
</gene>
<dbReference type="AlphaFoldDB" id="A0A1I3X649"/>
<keyword evidence="2" id="KW-0472">Membrane</keyword>
<keyword evidence="4" id="KW-1185">Reference proteome</keyword>
<feature type="transmembrane region" description="Helical" evidence="2">
    <location>
        <begin position="32"/>
        <end position="50"/>
    </location>
</feature>
<dbReference type="InterPro" id="IPR024399">
    <property type="entry name" value="DUF2628"/>
</dbReference>
<dbReference type="Proteomes" id="UP000183299">
    <property type="component" value="Unassembled WGS sequence"/>
</dbReference>
<evidence type="ECO:0008006" key="5">
    <source>
        <dbReference type="Google" id="ProtNLM"/>
    </source>
</evidence>